<feature type="compositionally biased region" description="Low complexity" evidence="1">
    <location>
        <begin position="119"/>
        <end position="132"/>
    </location>
</feature>
<feature type="compositionally biased region" description="Gly residues" evidence="1">
    <location>
        <begin position="216"/>
        <end position="234"/>
    </location>
</feature>
<dbReference type="OrthoDB" id="10623820at2759"/>
<dbReference type="InParanoid" id="D8LIB9"/>
<feature type="compositionally biased region" description="Pro residues" evidence="1">
    <location>
        <begin position="154"/>
        <end position="165"/>
    </location>
</feature>
<protein>
    <submittedName>
        <fullName evidence="2">Uncharacterized protein</fullName>
    </submittedName>
</protein>
<dbReference type="GO" id="GO:0000138">
    <property type="term" value="C:Golgi trans cisterna"/>
    <property type="evidence" value="ECO:0007669"/>
    <property type="project" value="TreeGrafter"/>
</dbReference>
<evidence type="ECO:0000313" key="2">
    <source>
        <dbReference type="EMBL" id="CBN79422.2"/>
    </source>
</evidence>
<dbReference type="EMBL" id="FN649750">
    <property type="protein sequence ID" value="CBN79422.2"/>
    <property type="molecule type" value="Genomic_DNA"/>
</dbReference>
<organism evidence="2 3">
    <name type="scientific">Ectocarpus siliculosus</name>
    <name type="common">Brown alga</name>
    <name type="synonym">Conferva siliculosa</name>
    <dbReference type="NCBI Taxonomy" id="2880"/>
    <lineage>
        <taxon>Eukaryota</taxon>
        <taxon>Sar</taxon>
        <taxon>Stramenopiles</taxon>
        <taxon>Ochrophyta</taxon>
        <taxon>PX clade</taxon>
        <taxon>Phaeophyceae</taxon>
        <taxon>Ectocarpales</taxon>
        <taxon>Ectocarpaceae</taxon>
        <taxon>Ectocarpus</taxon>
    </lineage>
</organism>
<evidence type="ECO:0000313" key="3">
    <source>
        <dbReference type="Proteomes" id="UP000002630"/>
    </source>
</evidence>
<dbReference type="STRING" id="2880.D8LIB9"/>
<evidence type="ECO:0000256" key="1">
    <source>
        <dbReference type="SAM" id="MobiDB-lite"/>
    </source>
</evidence>
<dbReference type="PANTHER" id="PTHR21575">
    <property type="entry name" value="PROTEIN HID1"/>
    <property type="match status" value="1"/>
</dbReference>
<sequence>MSSREVPEYLPAPRAHHPPPCEGIRTEVFSASDATAMRLRQPGNLKLLAREALSNISRFMESRQTSPHMVTVNASIRVLTRVLPALLSSPELRSWCWARRTLPQLLSYLRNNEEHSPPRNGQDVRQQQQQQGRRQEQTPRGRFPTPEPIDAEPAPLPDTTSPPSPTELDDGVASSGSGVSTGGAGAGGGGISSRGGVNCRPYGGSGDGDDGEGDGGKGGDSGSEGGGGRDGGRGGAGDDFPVCFASVALHAATSLLSFPGFCVDDEAMEWNDYYTPIPDLHYGIKEAAIIWAPGVAVTEHNMRQVSSFDSNRVETLRLLATLLSLPLFLDTPSPFSSELFYSLLNLAVVNKAVPGGEAAGRAGGGGGQGVMRWFGPWGGPGPGGPP</sequence>
<feature type="non-terminal residue" evidence="2">
    <location>
        <position position="386"/>
    </location>
</feature>
<dbReference type="PANTHER" id="PTHR21575:SF12">
    <property type="entry name" value="PROTEIN HID1"/>
    <property type="match status" value="1"/>
</dbReference>
<feature type="region of interest" description="Disordered" evidence="1">
    <location>
        <begin position="111"/>
        <end position="234"/>
    </location>
</feature>
<dbReference type="GO" id="GO:0016020">
    <property type="term" value="C:membrane"/>
    <property type="evidence" value="ECO:0007669"/>
    <property type="project" value="TreeGrafter"/>
</dbReference>
<proteinExistence type="predicted"/>
<dbReference type="Pfam" id="PF12722">
    <property type="entry name" value="Hid1"/>
    <property type="match status" value="1"/>
</dbReference>
<name>D8LIB9_ECTSI</name>
<dbReference type="InterPro" id="IPR026705">
    <property type="entry name" value="Hid-1/Ecm30"/>
</dbReference>
<reference evidence="2 3" key="1">
    <citation type="journal article" date="2010" name="Nature">
        <title>The Ectocarpus genome and the independent evolution of multicellularity in brown algae.</title>
        <authorList>
            <person name="Cock J.M."/>
            <person name="Sterck L."/>
            <person name="Rouze P."/>
            <person name="Scornet D."/>
            <person name="Allen A.E."/>
            <person name="Amoutzias G."/>
            <person name="Anthouard V."/>
            <person name="Artiguenave F."/>
            <person name="Aury J.M."/>
            <person name="Badger J.H."/>
            <person name="Beszteri B."/>
            <person name="Billiau K."/>
            <person name="Bonnet E."/>
            <person name="Bothwell J.H."/>
            <person name="Bowler C."/>
            <person name="Boyen C."/>
            <person name="Brownlee C."/>
            <person name="Carrano C.J."/>
            <person name="Charrier B."/>
            <person name="Cho G.Y."/>
            <person name="Coelho S.M."/>
            <person name="Collen J."/>
            <person name="Corre E."/>
            <person name="Da Silva C."/>
            <person name="Delage L."/>
            <person name="Delaroque N."/>
            <person name="Dittami S.M."/>
            <person name="Doulbeau S."/>
            <person name="Elias M."/>
            <person name="Farnham G."/>
            <person name="Gachon C.M."/>
            <person name="Gschloessl B."/>
            <person name="Heesch S."/>
            <person name="Jabbari K."/>
            <person name="Jubin C."/>
            <person name="Kawai H."/>
            <person name="Kimura K."/>
            <person name="Kloareg B."/>
            <person name="Kupper F.C."/>
            <person name="Lang D."/>
            <person name="Le Bail A."/>
            <person name="Leblanc C."/>
            <person name="Lerouge P."/>
            <person name="Lohr M."/>
            <person name="Lopez P.J."/>
            <person name="Martens C."/>
            <person name="Maumus F."/>
            <person name="Michel G."/>
            <person name="Miranda-Saavedra D."/>
            <person name="Morales J."/>
            <person name="Moreau H."/>
            <person name="Motomura T."/>
            <person name="Nagasato C."/>
            <person name="Napoli C.A."/>
            <person name="Nelson D.R."/>
            <person name="Nyvall-Collen P."/>
            <person name="Peters A.F."/>
            <person name="Pommier C."/>
            <person name="Potin P."/>
            <person name="Poulain J."/>
            <person name="Quesneville H."/>
            <person name="Read B."/>
            <person name="Rensing S.A."/>
            <person name="Ritter A."/>
            <person name="Rousvoal S."/>
            <person name="Samanta M."/>
            <person name="Samson G."/>
            <person name="Schroeder D.C."/>
            <person name="Segurens B."/>
            <person name="Strittmatter M."/>
            <person name="Tonon T."/>
            <person name="Tregear J.W."/>
            <person name="Valentin K."/>
            <person name="von Dassow P."/>
            <person name="Yamagishi T."/>
            <person name="Van de Peer Y."/>
            <person name="Wincker P."/>
        </authorList>
    </citation>
    <scope>NUCLEOTIDE SEQUENCE [LARGE SCALE GENOMIC DNA]</scope>
    <source>
        <strain evidence="3">Ec32 / CCAP1310/4</strain>
    </source>
</reference>
<feature type="compositionally biased region" description="Gly residues" evidence="1">
    <location>
        <begin position="179"/>
        <end position="193"/>
    </location>
</feature>
<dbReference type="EMBL" id="FN648388">
    <property type="protein sequence ID" value="CBN79422.2"/>
    <property type="molecule type" value="Genomic_DNA"/>
</dbReference>
<dbReference type="AlphaFoldDB" id="D8LIB9"/>
<gene>
    <name evidence="2" type="ORF">Esi_0210_0032</name>
</gene>
<dbReference type="Proteomes" id="UP000002630">
    <property type="component" value="Linkage Group LG25"/>
</dbReference>
<accession>D8LIB9</accession>
<keyword evidence="3" id="KW-1185">Reference proteome</keyword>
<dbReference type="GO" id="GO:0005797">
    <property type="term" value="C:Golgi medial cisterna"/>
    <property type="evidence" value="ECO:0007669"/>
    <property type="project" value="TreeGrafter"/>
</dbReference>